<reference evidence="2 3" key="1">
    <citation type="submission" date="2019-02" db="EMBL/GenBank/DDBJ databases">
        <title>Siculibacillus lacustris gen. nov., sp. nov., a new rosette-forming bacterium isolated from a freshwater crater lake (Lake St. Ana, Romania).</title>
        <authorList>
            <person name="Felfoldi T."/>
            <person name="Marton Z."/>
            <person name="Szabo A."/>
            <person name="Mentes A."/>
            <person name="Boka K."/>
            <person name="Marialigeti K."/>
            <person name="Mathe I."/>
            <person name="Koncz M."/>
            <person name="Schumann P."/>
            <person name="Toth E."/>
        </authorList>
    </citation>
    <scope>NUCLEOTIDE SEQUENCE [LARGE SCALE GENOMIC DNA]</scope>
    <source>
        <strain evidence="2 3">SA-279</strain>
    </source>
</reference>
<proteinExistence type="predicted"/>
<comment type="caution">
    <text evidence="2">The sequence shown here is derived from an EMBL/GenBank/DDBJ whole genome shotgun (WGS) entry which is preliminary data.</text>
</comment>
<evidence type="ECO:0000256" key="1">
    <source>
        <dbReference type="SAM" id="MobiDB-lite"/>
    </source>
</evidence>
<name>A0A4Q9VJ67_9HYPH</name>
<keyword evidence="3" id="KW-1185">Reference proteome</keyword>
<dbReference type="AlphaFoldDB" id="A0A4Q9VJ67"/>
<accession>A0A4Q9VJ67</accession>
<dbReference type="Proteomes" id="UP000292781">
    <property type="component" value="Unassembled WGS sequence"/>
</dbReference>
<evidence type="ECO:0000313" key="3">
    <source>
        <dbReference type="Proteomes" id="UP000292781"/>
    </source>
</evidence>
<organism evidence="2 3">
    <name type="scientific">Siculibacillus lacustris</name>
    <dbReference type="NCBI Taxonomy" id="1549641"/>
    <lineage>
        <taxon>Bacteria</taxon>
        <taxon>Pseudomonadati</taxon>
        <taxon>Pseudomonadota</taxon>
        <taxon>Alphaproteobacteria</taxon>
        <taxon>Hyphomicrobiales</taxon>
        <taxon>Ancalomicrobiaceae</taxon>
        <taxon>Siculibacillus</taxon>
    </lineage>
</organism>
<sequence>MTRGARSDASADRFRPEALAAANINPVTRLATDYLNHFNNVVMLLELVPDMPDCVEEVADWAPVAYDDYFRGSHFRERDLAIAAFHAADPEVRAVFDATVTHLDCAMAEAIDLAVQHDPTDPEIAFRIRSFVKDRLKPLISAASGIVNASPHLLSPQPDSGSDEQAAVDELFP</sequence>
<gene>
    <name evidence="2" type="ORF">EYW49_18485</name>
</gene>
<dbReference type="OrthoDB" id="7172864at2"/>
<feature type="region of interest" description="Disordered" evidence="1">
    <location>
        <begin position="151"/>
        <end position="173"/>
    </location>
</feature>
<protein>
    <submittedName>
        <fullName evidence="2">Uncharacterized protein</fullName>
    </submittedName>
</protein>
<dbReference type="RefSeq" id="WP_131311112.1">
    <property type="nucleotide sequence ID" value="NZ_SJFN01000034.1"/>
</dbReference>
<evidence type="ECO:0000313" key="2">
    <source>
        <dbReference type="EMBL" id="TBW34427.1"/>
    </source>
</evidence>
<dbReference type="EMBL" id="SJFN01000034">
    <property type="protein sequence ID" value="TBW34427.1"/>
    <property type="molecule type" value="Genomic_DNA"/>
</dbReference>